<evidence type="ECO:0000313" key="7">
    <source>
        <dbReference type="EMBL" id="CAB4759283.1"/>
    </source>
</evidence>
<accession>A0A6J6UKQ6</accession>
<dbReference type="GO" id="GO:0046872">
    <property type="term" value="F:metal ion binding"/>
    <property type="evidence" value="ECO:0007669"/>
    <property type="project" value="UniProtKB-KW"/>
</dbReference>
<keyword evidence="4" id="KW-0479">Metal-binding</keyword>
<proteinExistence type="inferred from homology"/>
<comment type="similarity">
    <text evidence="2">Belongs to the FPP/GGPP synthase family.</text>
</comment>
<dbReference type="SFLD" id="SFLDS00005">
    <property type="entry name" value="Isoprenoid_Synthase_Type_I"/>
    <property type="match status" value="1"/>
</dbReference>
<evidence type="ECO:0000256" key="5">
    <source>
        <dbReference type="ARBA" id="ARBA00022842"/>
    </source>
</evidence>
<keyword evidence="3" id="KW-0808">Transferase</keyword>
<keyword evidence="5" id="KW-0460">Magnesium</keyword>
<dbReference type="EMBL" id="CAFBLV010000130">
    <property type="protein sequence ID" value="CAB4872880.1"/>
    <property type="molecule type" value="Genomic_DNA"/>
</dbReference>
<dbReference type="EMBL" id="CAEZZA010000223">
    <property type="protein sequence ID" value="CAB4759283.1"/>
    <property type="molecule type" value="Genomic_DNA"/>
</dbReference>
<dbReference type="AlphaFoldDB" id="A0A6J6UKQ6"/>
<dbReference type="PANTHER" id="PTHR12001:SF69">
    <property type="entry name" value="ALL TRANS-POLYPRENYL-DIPHOSPHATE SYNTHASE PDSS1"/>
    <property type="match status" value="1"/>
</dbReference>
<dbReference type="GO" id="GO:0008299">
    <property type="term" value="P:isoprenoid biosynthetic process"/>
    <property type="evidence" value="ECO:0007669"/>
    <property type="project" value="InterPro"/>
</dbReference>
<dbReference type="InterPro" id="IPR008949">
    <property type="entry name" value="Isoprenoid_synthase_dom_sf"/>
</dbReference>
<evidence type="ECO:0000313" key="6">
    <source>
        <dbReference type="EMBL" id="CAB4670520.1"/>
    </source>
</evidence>
<gene>
    <name evidence="6" type="ORF">UFOPK2310_00588</name>
    <name evidence="7" type="ORF">UFOPK2809_01333</name>
    <name evidence="8" type="ORF">UFOPK3425_00736</name>
</gene>
<dbReference type="Pfam" id="PF00348">
    <property type="entry name" value="polyprenyl_synt"/>
    <property type="match status" value="1"/>
</dbReference>
<dbReference type="CDD" id="cd00685">
    <property type="entry name" value="Trans_IPPS_HT"/>
    <property type="match status" value="1"/>
</dbReference>
<evidence type="ECO:0000256" key="3">
    <source>
        <dbReference type="ARBA" id="ARBA00022679"/>
    </source>
</evidence>
<dbReference type="SUPFAM" id="SSF48576">
    <property type="entry name" value="Terpenoid synthases"/>
    <property type="match status" value="1"/>
</dbReference>
<dbReference type="EMBL" id="CAEZWW010000054">
    <property type="protein sequence ID" value="CAB4670520.1"/>
    <property type="molecule type" value="Genomic_DNA"/>
</dbReference>
<protein>
    <submittedName>
        <fullName evidence="7">Unannotated protein</fullName>
    </submittedName>
</protein>
<dbReference type="SFLD" id="SFLDG01017">
    <property type="entry name" value="Polyprenyl_Transferase_Like"/>
    <property type="match status" value="1"/>
</dbReference>
<dbReference type="InterPro" id="IPR033749">
    <property type="entry name" value="Polyprenyl_synt_CS"/>
</dbReference>
<organism evidence="7">
    <name type="scientific">freshwater metagenome</name>
    <dbReference type="NCBI Taxonomy" id="449393"/>
    <lineage>
        <taxon>unclassified sequences</taxon>
        <taxon>metagenomes</taxon>
        <taxon>ecological metagenomes</taxon>
    </lineage>
</organism>
<dbReference type="InterPro" id="IPR000092">
    <property type="entry name" value="Polyprenyl_synt"/>
</dbReference>
<evidence type="ECO:0000313" key="8">
    <source>
        <dbReference type="EMBL" id="CAB4872880.1"/>
    </source>
</evidence>
<dbReference type="Gene3D" id="1.10.600.10">
    <property type="entry name" value="Farnesyl Diphosphate Synthase"/>
    <property type="match status" value="1"/>
</dbReference>
<dbReference type="PANTHER" id="PTHR12001">
    <property type="entry name" value="GERANYLGERANYL PYROPHOSPHATE SYNTHASE"/>
    <property type="match status" value="1"/>
</dbReference>
<evidence type="ECO:0000256" key="4">
    <source>
        <dbReference type="ARBA" id="ARBA00022723"/>
    </source>
</evidence>
<reference evidence="7" key="1">
    <citation type="submission" date="2020-05" db="EMBL/GenBank/DDBJ databases">
        <authorList>
            <person name="Chiriac C."/>
            <person name="Salcher M."/>
            <person name="Ghai R."/>
            <person name="Kavagutti S V."/>
        </authorList>
    </citation>
    <scope>NUCLEOTIDE SEQUENCE</scope>
</reference>
<dbReference type="PROSITE" id="PS00444">
    <property type="entry name" value="POLYPRENYL_SYNTHASE_2"/>
    <property type="match status" value="1"/>
</dbReference>
<sequence length="331" mass="35069">MLLPTLDRFSPDPTLENDLAQGLARVEAALDQAVRSDYPFVTTVSRHLVDAGGKRFRPLLVLLSAHFGNPAAEAVIAAAVAVELTHVATLYHDDVMDEAEVRRGAETANARWGNSVAILTGDFLFARSSGILANLGPDAVRIQAETFERLCTGQILESVGPADGMDPVKHHLAVLADKTGSLIATSCRYGAMMSGASPDVTEVLTRFGELIGVAFQLADDIVDITSDSAQSGKTPGIDLREGVPTLATLIALGGNDPADGRLRELLQRPLPDDTEHAEALALLRGHRALDEARVEAGRWADEARAVLAPLPAGAPKTALETLCDYVVTRTG</sequence>
<dbReference type="GO" id="GO:0004659">
    <property type="term" value="F:prenyltransferase activity"/>
    <property type="evidence" value="ECO:0007669"/>
    <property type="project" value="InterPro"/>
</dbReference>
<comment type="cofactor">
    <cofactor evidence="1">
        <name>Mg(2+)</name>
        <dbReference type="ChEBI" id="CHEBI:18420"/>
    </cofactor>
</comment>
<name>A0A6J6UKQ6_9ZZZZ</name>
<evidence type="ECO:0000256" key="1">
    <source>
        <dbReference type="ARBA" id="ARBA00001946"/>
    </source>
</evidence>
<evidence type="ECO:0000256" key="2">
    <source>
        <dbReference type="ARBA" id="ARBA00006706"/>
    </source>
</evidence>